<dbReference type="Proteomes" id="UP000287166">
    <property type="component" value="Unassembled WGS sequence"/>
</dbReference>
<gene>
    <name evidence="1" type="ORF">SCP_1701470</name>
</gene>
<dbReference type="GeneID" id="38786739"/>
<name>A0A401H5Y7_9APHY</name>
<evidence type="ECO:0000313" key="2">
    <source>
        <dbReference type="Proteomes" id="UP000287166"/>
    </source>
</evidence>
<accession>A0A401H5Y7</accession>
<comment type="caution">
    <text evidence="1">The sequence shown here is derived from an EMBL/GenBank/DDBJ whole genome shotgun (WGS) entry which is preliminary data.</text>
</comment>
<keyword evidence="2" id="KW-1185">Reference proteome</keyword>
<protein>
    <submittedName>
        <fullName evidence="1">Uncharacterized protein</fullName>
    </submittedName>
</protein>
<dbReference type="RefSeq" id="XP_027620735.1">
    <property type="nucleotide sequence ID" value="XM_027764934.1"/>
</dbReference>
<proteinExistence type="predicted"/>
<dbReference type="AlphaFoldDB" id="A0A401H5Y7"/>
<sequence>MATSQLAVWKDENRVTFKLLVGKHLFPVDDTAQWPVEDVLARQLGVYDLDKAPQHMCTEAPNVVNGDGVYLSALSEHTSRYIVGGPV</sequence>
<reference evidence="1 2" key="1">
    <citation type="journal article" date="2018" name="Sci. Rep.">
        <title>Genome sequence of the cauliflower mushroom Sparassis crispa (Hanabiratake) and its association with beneficial usage.</title>
        <authorList>
            <person name="Kiyama R."/>
            <person name="Furutani Y."/>
            <person name="Kawaguchi K."/>
            <person name="Nakanishi T."/>
        </authorList>
    </citation>
    <scope>NUCLEOTIDE SEQUENCE [LARGE SCALE GENOMIC DNA]</scope>
</reference>
<organism evidence="1 2">
    <name type="scientific">Sparassis crispa</name>
    <dbReference type="NCBI Taxonomy" id="139825"/>
    <lineage>
        <taxon>Eukaryota</taxon>
        <taxon>Fungi</taxon>
        <taxon>Dikarya</taxon>
        <taxon>Basidiomycota</taxon>
        <taxon>Agaricomycotina</taxon>
        <taxon>Agaricomycetes</taxon>
        <taxon>Polyporales</taxon>
        <taxon>Sparassidaceae</taxon>
        <taxon>Sparassis</taxon>
    </lineage>
</organism>
<dbReference type="InParanoid" id="A0A401H5Y7"/>
<dbReference type="EMBL" id="BFAD01000017">
    <property type="protein sequence ID" value="GBE89822.1"/>
    <property type="molecule type" value="Genomic_DNA"/>
</dbReference>
<evidence type="ECO:0000313" key="1">
    <source>
        <dbReference type="EMBL" id="GBE89822.1"/>
    </source>
</evidence>